<reference evidence="3" key="1">
    <citation type="journal article" date="2019" name="Int. J. Syst. Evol. Microbiol.">
        <title>The Global Catalogue of Microorganisms (GCM) 10K type strain sequencing project: providing services to taxonomists for standard genome sequencing and annotation.</title>
        <authorList>
            <consortium name="The Broad Institute Genomics Platform"/>
            <consortium name="The Broad Institute Genome Sequencing Center for Infectious Disease"/>
            <person name="Wu L."/>
            <person name="Ma J."/>
        </authorList>
    </citation>
    <scope>NUCLEOTIDE SEQUENCE [LARGE SCALE GENOMIC DNA]</scope>
    <source>
        <strain evidence="3">CCUG 63830</strain>
    </source>
</reference>
<evidence type="ECO:0000256" key="1">
    <source>
        <dbReference type="SAM" id="MobiDB-lite"/>
    </source>
</evidence>
<proteinExistence type="predicted"/>
<dbReference type="EMBL" id="JBHSWB010000002">
    <property type="protein sequence ID" value="MFC6663111.1"/>
    <property type="molecule type" value="Genomic_DNA"/>
</dbReference>
<dbReference type="Proteomes" id="UP001596317">
    <property type="component" value="Unassembled WGS sequence"/>
</dbReference>
<feature type="compositionally biased region" description="Pro residues" evidence="1">
    <location>
        <begin position="56"/>
        <end position="67"/>
    </location>
</feature>
<comment type="caution">
    <text evidence="2">The sequence shown here is derived from an EMBL/GenBank/DDBJ whole genome shotgun (WGS) entry which is preliminary data.</text>
</comment>
<dbReference type="RefSeq" id="WP_380059029.1">
    <property type="nucleotide sequence ID" value="NZ_JBHSWB010000002.1"/>
</dbReference>
<keyword evidence="3" id="KW-1185">Reference proteome</keyword>
<evidence type="ECO:0000313" key="3">
    <source>
        <dbReference type="Proteomes" id="UP001596317"/>
    </source>
</evidence>
<feature type="region of interest" description="Disordered" evidence="1">
    <location>
        <begin position="205"/>
        <end position="248"/>
    </location>
</feature>
<accession>A0ABW1ZRX3</accession>
<sequence>MSGRDRRQVRRAIEQHQNRPALVSPPIPAAGVLGEPIGAAAPLLRQDAPGPAASRPTPPPQAVPVPAPRVAAEPGPPPTTPEPVVHPFTPVPSLEALLQQRYPSPPAPDLPPPHEQAQDLRDLLAPPSPAAAEQLRALGIAVPAPMPEHLPLHQRLLFELVKVHLQMGQDYYPLARLHSDLPELKALVGEVLAFERPRGVRRDPSCVAGGHAPQPAYGSAPRGAGTHHSLSCRGGSGRSGGLVIPRHR</sequence>
<feature type="region of interest" description="Disordered" evidence="1">
    <location>
        <begin position="1"/>
        <end position="82"/>
    </location>
</feature>
<gene>
    <name evidence="2" type="ORF">ACFP90_23995</name>
</gene>
<protein>
    <submittedName>
        <fullName evidence="2">Uncharacterized protein</fullName>
    </submittedName>
</protein>
<name>A0ABW1ZRX3_9DEIO</name>
<organism evidence="2 3">
    <name type="scientific">Deinococcus multiflagellatus</name>
    <dbReference type="NCBI Taxonomy" id="1656887"/>
    <lineage>
        <taxon>Bacteria</taxon>
        <taxon>Thermotogati</taxon>
        <taxon>Deinococcota</taxon>
        <taxon>Deinococci</taxon>
        <taxon>Deinococcales</taxon>
        <taxon>Deinococcaceae</taxon>
        <taxon>Deinococcus</taxon>
    </lineage>
</organism>
<evidence type="ECO:0000313" key="2">
    <source>
        <dbReference type="EMBL" id="MFC6663111.1"/>
    </source>
</evidence>
<feature type="compositionally biased region" description="Basic and acidic residues" evidence="1">
    <location>
        <begin position="1"/>
        <end position="17"/>
    </location>
</feature>